<organism evidence="2 3">
    <name type="scientific">Planomicrobium stackebrandtii</name>
    <dbReference type="NCBI Taxonomy" id="253160"/>
    <lineage>
        <taxon>Bacteria</taxon>
        <taxon>Bacillati</taxon>
        <taxon>Bacillota</taxon>
        <taxon>Bacilli</taxon>
        <taxon>Bacillales</taxon>
        <taxon>Caryophanaceae</taxon>
        <taxon>Planomicrobium</taxon>
    </lineage>
</organism>
<proteinExistence type="predicted"/>
<accession>A0ABU0GVS0</accession>
<feature type="transmembrane region" description="Helical" evidence="1">
    <location>
        <begin position="34"/>
        <end position="50"/>
    </location>
</feature>
<keyword evidence="1" id="KW-1133">Transmembrane helix</keyword>
<protein>
    <submittedName>
        <fullName evidence="2">Uncharacterized protein</fullName>
    </submittedName>
</protein>
<evidence type="ECO:0000313" key="3">
    <source>
        <dbReference type="Proteomes" id="UP001241988"/>
    </source>
</evidence>
<comment type="caution">
    <text evidence="2">The sequence shown here is derived from an EMBL/GenBank/DDBJ whole genome shotgun (WGS) entry which is preliminary data.</text>
</comment>
<dbReference type="Proteomes" id="UP001241988">
    <property type="component" value="Unassembled WGS sequence"/>
</dbReference>
<dbReference type="RefSeq" id="WP_308787541.1">
    <property type="nucleotide sequence ID" value="NZ_JAUSWB010000005.1"/>
</dbReference>
<evidence type="ECO:0000256" key="1">
    <source>
        <dbReference type="SAM" id="Phobius"/>
    </source>
</evidence>
<name>A0ABU0GVS0_9BACL</name>
<keyword evidence="1" id="KW-0812">Transmembrane</keyword>
<evidence type="ECO:0000313" key="2">
    <source>
        <dbReference type="EMBL" id="MDQ0429464.1"/>
    </source>
</evidence>
<feature type="transmembrane region" description="Helical" evidence="1">
    <location>
        <begin position="9"/>
        <end position="28"/>
    </location>
</feature>
<dbReference type="EMBL" id="JAUSWB010000005">
    <property type="protein sequence ID" value="MDQ0429464.1"/>
    <property type="molecule type" value="Genomic_DNA"/>
</dbReference>
<reference evidence="2 3" key="1">
    <citation type="submission" date="2023-07" db="EMBL/GenBank/DDBJ databases">
        <title>Genomic Encyclopedia of Type Strains, Phase IV (KMG-IV): sequencing the most valuable type-strain genomes for metagenomic binning, comparative biology and taxonomic classification.</title>
        <authorList>
            <person name="Goeker M."/>
        </authorList>
    </citation>
    <scope>NUCLEOTIDE SEQUENCE [LARGE SCALE GENOMIC DNA]</scope>
    <source>
        <strain evidence="2 3">DSM 16419</strain>
    </source>
</reference>
<feature type="transmembrane region" description="Helical" evidence="1">
    <location>
        <begin position="57"/>
        <end position="78"/>
    </location>
</feature>
<keyword evidence="1" id="KW-0472">Membrane</keyword>
<sequence>MKRNKRNTLGYLSILAAITSIVFFFLPIDDRTDAIIIGLISLLGIGFALGSKELWYVLAGTLSNLAMLGMAYLLLIGAEFSKL</sequence>
<gene>
    <name evidence="2" type="ORF">QOZ98_002292</name>
</gene>
<keyword evidence="3" id="KW-1185">Reference proteome</keyword>